<keyword evidence="6 10" id="KW-0418">Kinase</keyword>
<dbReference type="GO" id="GO:0004673">
    <property type="term" value="F:protein histidine kinase activity"/>
    <property type="evidence" value="ECO:0007669"/>
    <property type="project" value="UniProtKB-EC"/>
</dbReference>
<dbReference type="Gene3D" id="3.30.565.10">
    <property type="entry name" value="Histidine kinase-like ATPase, C-terminal domain"/>
    <property type="match status" value="1"/>
</dbReference>
<dbReference type="GeneID" id="79904260"/>
<protein>
    <recommendedName>
        <fullName evidence="2">histidine kinase</fullName>
        <ecNumber evidence="2">2.7.13.3</ecNumber>
    </recommendedName>
</protein>
<dbReference type="EMBL" id="CP002850">
    <property type="protein sequence ID" value="AEH62909.1"/>
    <property type="molecule type" value="Genomic_DNA"/>
</dbReference>
<evidence type="ECO:0000313" key="11">
    <source>
        <dbReference type="Proteomes" id="UP000001494"/>
    </source>
</evidence>
<keyword evidence="8" id="KW-0812">Transmembrane</keyword>
<name>A0A0H3G2I3_ZYMMA</name>
<evidence type="ECO:0000256" key="7">
    <source>
        <dbReference type="ARBA" id="ARBA00022840"/>
    </source>
</evidence>
<dbReference type="InterPro" id="IPR011495">
    <property type="entry name" value="Sig_transdc_His_kin_sub2_dim/P"/>
</dbReference>
<dbReference type="SUPFAM" id="SSF55874">
    <property type="entry name" value="ATPase domain of HSP90 chaperone/DNA topoisomerase II/histidine kinase"/>
    <property type="match status" value="1"/>
</dbReference>
<evidence type="ECO:0000256" key="6">
    <source>
        <dbReference type="ARBA" id="ARBA00022777"/>
    </source>
</evidence>
<evidence type="ECO:0000256" key="3">
    <source>
        <dbReference type="ARBA" id="ARBA00022553"/>
    </source>
</evidence>
<sequence length="337" mass="37786">MVLIRNTPVMHRMLELLPLWQNKPWLGNICALIFVGCAFLVRSIIGHFLPAGYPFVTFMPTMLVVTFLFGTRPGIIAAILSLMVAPYFIEEGSRFNGVLVWFLCLLETVTDMGLVIALQQGNYRLQKKRAYNQMLAERNELLFHELQHRISNNLQVIASLLRMQSRSITDEKAKEAIDASVRRIHMIGELQRALYIKNGNQLGAKLILDRLIKEVIASSNLPNIRYKIEAEDLILPSDMAIPLALVSAESVSNALEHGFKGDHKDAFIEIKLQKIGGQIELTISNNGKPLPQGFSLEKVDSLGLKIAAMFARQFKGKFTLSNQPNRYVVSSLILPCG</sequence>
<gene>
    <name evidence="10" type="ordered locus">Zmob_1075</name>
</gene>
<keyword evidence="8" id="KW-1133">Transmembrane helix</keyword>
<dbReference type="InterPro" id="IPR036890">
    <property type="entry name" value="HATPase_C_sf"/>
</dbReference>
<evidence type="ECO:0000256" key="8">
    <source>
        <dbReference type="SAM" id="Phobius"/>
    </source>
</evidence>
<evidence type="ECO:0000256" key="4">
    <source>
        <dbReference type="ARBA" id="ARBA00022679"/>
    </source>
</evidence>
<organism evidence="10 11">
    <name type="scientific">Zymomonas mobilis subsp. mobilis (strain ATCC 10988 / DSM 424 / LMG 404 / NCIMB 8938 / NRRL B-806 / ZM1)</name>
    <dbReference type="NCBI Taxonomy" id="555217"/>
    <lineage>
        <taxon>Bacteria</taxon>
        <taxon>Pseudomonadati</taxon>
        <taxon>Pseudomonadota</taxon>
        <taxon>Alphaproteobacteria</taxon>
        <taxon>Sphingomonadales</taxon>
        <taxon>Zymomonadaceae</taxon>
        <taxon>Zymomonas</taxon>
    </lineage>
</organism>
<dbReference type="Pfam" id="PF07568">
    <property type="entry name" value="HisKA_2"/>
    <property type="match status" value="1"/>
</dbReference>
<dbReference type="eggNOG" id="COG3920">
    <property type="taxonomic scope" value="Bacteria"/>
</dbReference>
<dbReference type="PANTHER" id="PTHR41523:SF8">
    <property type="entry name" value="ETHYLENE RESPONSE SENSOR PROTEIN"/>
    <property type="match status" value="1"/>
</dbReference>
<feature type="transmembrane region" description="Helical" evidence="8">
    <location>
        <begin position="95"/>
        <end position="118"/>
    </location>
</feature>
<feature type="transmembrane region" description="Helical" evidence="8">
    <location>
        <begin position="25"/>
        <end position="49"/>
    </location>
</feature>
<reference evidence="10 11" key="1">
    <citation type="journal article" date="2011" name="J. Bacteriol.">
        <title>Genome sequence of the ethanol-producing Zymomonas mobilis subsp. mobilis lectotype strain ATCC 10988.</title>
        <authorList>
            <person name="Pappas K.M."/>
            <person name="Kouvelis V.N."/>
            <person name="Saunders E."/>
            <person name="Brettin T.S."/>
            <person name="Bruce D."/>
            <person name="Detter C."/>
            <person name="Balakireva M."/>
            <person name="Han C.S."/>
            <person name="Savvakis G."/>
            <person name="Kyrpides N.C."/>
            <person name="Typas M.A."/>
        </authorList>
    </citation>
    <scope>NUCLEOTIDE SEQUENCE [LARGE SCALE GENOMIC DNA]</scope>
    <source>
        <strain evidence="11">ATCC 10988 / DSM 424 / CCUG 17860 / LMG 404 / NCIMB 8938 / NRRL B-806 / ZM1</strain>
    </source>
</reference>
<evidence type="ECO:0000256" key="5">
    <source>
        <dbReference type="ARBA" id="ARBA00022741"/>
    </source>
</evidence>
<keyword evidence="7" id="KW-0067">ATP-binding</keyword>
<evidence type="ECO:0000313" key="10">
    <source>
        <dbReference type="EMBL" id="AEH62909.1"/>
    </source>
</evidence>
<dbReference type="AlphaFoldDB" id="A0A0H3G2I3"/>
<dbReference type="PANTHER" id="PTHR41523">
    <property type="entry name" value="TWO-COMPONENT SYSTEM SENSOR PROTEIN"/>
    <property type="match status" value="1"/>
</dbReference>
<evidence type="ECO:0000256" key="2">
    <source>
        <dbReference type="ARBA" id="ARBA00012438"/>
    </source>
</evidence>
<dbReference type="Proteomes" id="UP000001494">
    <property type="component" value="Chromosome"/>
</dbReference>
<dbReference type="KEGG" id="zmm:Zmob_1075"/>
<feature type="transmembrane region" description="Helical" evidence="8">
    <location>
        <begin position="61"/>
        <end position="89"/>
    </location>
</feature>
<proteinExistence type="predicted"/>
<dbReference type="OrthoDB" id="7991996at2"/>
<dbReference type="RefSeq" id="WP_012817267.1">
    <property type="nucleotide sequence ID" value="NC_017262.1"/>
</dbReference>
<dbReference type="EC" id="2.7.13.3" evidence="2"/>
<dbReference type="GO" id="GO:0005524">
    <property type="term" value="F:ATP binding"/>
    <property type="evidence" value="ECO:0007669"/>
    <property type="project" value="UniProtKB-KW"/>
</dbReference>
<comment type="catalytic activity">
    <reaction evidence="1">
        <text>ATP + protein L-histidine = ADP + protein N-phospho-L-histidine.</text>
        <dbReference type="EC" id="2.7.13.3"/>
    </reaction>
</comment>
<keyword evidence="4" id="KW-0808">Transferase</keyword>
<keyword evidence="8" id="KW-0472">Membrane</keyword>
<feature type="domain" description="Signal transduction histidine kinase subgroup 2 dimerisation and phosphoacceptor" evidence="9">
    <location>
        <begin position="145"/>
        <end position="217"/>
    </location>
</feature>
<dbReference type="HOGENOM" id="CLU_000445_114_57_5"/>
<evidence type="ECO:0000256" key="1">
    <source>
        <dbReference type="ARBA" id="ARBA00000085"/>
    </source>
</evidence>
<accession>A0A0H3G2I3</accession>
<keyword evidence="5" id="KW-0547">Nucleotide-binding</keyword>
<evidence type="ECO:0000259" key="9">
    <source>
        <dbReference type="Pfam" id="PF07568"/>
    </source>
</evidence>
<dbReference type="Gene3D" id="3.30.450.20">
    <property type="entry name" value="PAS domain"/>
    <property type="match status" value="1"/>
</dbReference>
<keyword evidence="3" id="KW-0597">Phosphoprotein</keyword>